<feature type="region of interest" description="Disordered" evidence="6">
    <location>
        <begin position="656"/>
        <end position="676"/>
    </location>
</feature>
<keyword evidence="11" id="KW-1185">Reference proteome</keyword>
<keyword evidence="5" id="KW-0175">Coiled coil</keyword>
<reference evidence="10 11" key="1">
    <citation type="submission" date="2018-11" db="EMBL/GenBank/DDBJ databases">
        <title>Draft genome sequence of Ferruginibacter sp. BO-59.</title>
        <authorList>
            <person name="Im W.T."/>
        </authorList>
    </citation>
    <scope>NUCLEOTIDE SEQUENCE [LARGE SCALE GENOMIC DNA]</scope>
    <source>
        <strain evidence="10 11">BO-59</strain>
    </source>
</reference>
<gene>
    <name evidence="10" type="ORF">EFY79_12515</name>
</gene>
<accession>A0A3M9NEX3</accession>
<feature type="transmembrane region" description="Helical" evidence="7">
    <location>
        <begin position="445"/>
        <end position="471"/>
    </location>
</feature>
<dbReference type="InterPro" id="IPR049453">
    <property type="entry name" value="Memb_transporter_dom"/>
</dbReference>
<dbReference type="PANTHER" id="PTHR31086">
    <property type="entry name" value="ALUMINUM-ACTIVATED MALATE TRANSPORTER 10"/>
    <property type="match status" value="1"/>
</dbReference>
<protein>
    <submittedName>
        <fullName evidence="10">Uncharacterized protein</fullName>
    </submittedName>
</protein>
<evidence type="ECO:0000256" key="7">
    <source>
        <dbReference type="SAM" id="Phobius"/>
    </source>
</evidence>
<evidence type="ECO:0000256" key="2">
    <source>
        <dbReference type="ARBA" id="ARBA00022692"/>
    </source>
</evidence>
<keyword evidence="2 7" id="KW-0812">Transmembrane</keyword>
<feature type="domain" description="Integral membrane bound transporter" evidence="9">
    <location>
        <begin position="404"/>
        <end position="525"/>
    </location>
</feature>
<dbReference type="EMBL" id="RJJR01000009">
    <property type="protein sequence ID" value="RNI35773.1"/>
    <property type="molecule type" value="Genomic_DNA"/>
</dbReference>
<feature type="domain" description="Integral membrane protein YccS N-terminal" evidence="8">
    <location>
        <begin position="68"/>
        <end position="344"/>
    </location>
</feature>
<dbReference type="Proteomes" id="UP000267223">
    <property type="component" value="Unassembled WGS sequence"/>
</dbReference>
<dbReference type="GO" id="GO:0016020">
    <property type="term" value="C:membrane"/>
    <property type="evidence" value="ECO:0007669"/>
    <property type="project" value="UniProtKB-SubCell"/>
</dbReference>
<dbReference type="OrthoDB" id="8670769at2"/>
<feature type="transmembrane region" description="Helical" evidence="7">
    <location>
        <begin position="483"/>
        <end position="506"/>
    </location>
</feature>
<dbReference type="InterPro" id="IPR032692">
    <property type="entry name" value="YccS_N"/>
</dbReference>
<organism evidence="10 11">
    <name type="scientific">Hanamia caeni</name>
    <dbReference type="NCBI Taxonomy" id="2294116"/>
    <lineage>
        <taxon>Bacteria</taxon>
        <taxon>Pseudomonadati</taxon>
        <taxon>Bacteroidota</taxon>
        <taxon>Chitinophagia</taxon>
        <taxon>Chitinophagales</taxon>
        <taxon>Chitinophagaceae</taxon>
        <taxon>Hanamia</taxon>
    </lineage>
</organism>
<name>A0A3M9NEX3_9BACT</name>
<keyword evidence="3 7" id="KW-1133">Transmembrane helix</keyword>
<comment type="caution">
    <text evidence="10">The sequence shown here is derived from an EMBL/GenBank/DDBJ whole genome shotgun (WGS) entry which is preliminary data.</text>
</comment>
<proteinExistence type="predicted"/>
<evidence type="ECO:0000313" key="11">
    <source>
        <dbReference type="Proteomes" id="UP000267223"/>
    </source>
</evidence>
<evidence type="ECO:0000256" key="5">
    <source>
        <dbReference type="SAM" id="Coils"/>
    </source>
</evidence>
<evidence type="ECO:0000313" key="10">
    <source>
        <dbReference type="EMBL" id="RNI35773.1"/>
    </source>
</evidence>
<dbReference type="RefSeq" id="WP_123121053.1">
    <property type="nucleotide sequence ID" value="NZ_RJJR01000009.1"/>
</dbReference>
<dbReference type="AlphaFoldDB" id="A0A3M9NEX3"/>
<feature type="transmembrane region" description="Helical" evidence="7">
    <location>
        <begin position="90"/>
        <end position="109"/>
    </location>
</feature>
<evidence type="ECO:0000256" key="3">
    <source>
        <dbReference type="ARBA" id="ARBA00022989"/>
    </source>
</evidence>
<feature type="coiled-coil region" evidence="5">
    <location>
        <begin position="195"/>
        <end position="229"/>
    </location>
</feature>
<feature type="transmembrane region" description="Helical" evidence="7">
    <location>
        <begin position="116"/>
        <end position="132"/>
    </location>
</feature>
<evidence type="ECO:0000256" key="6">
    <source>
        <dbReference type="SAM" id="MobiDB-lite"/>
    </source>
</evidence>
<evidence type="ECO:0000259" key="8">
    <source>
        <dbReference type="Pfam" id="PF12805"/>
    </source>
</evidence>
<dbReference type="Pfam" id="PF13515">
    <property type="entry name" value="FUSC_2"/>
    <property type="match status" value="1"/>
</dbReference>
<feature type="transmembrane region" description="Helical" evidence="7">
    <location>
        <begin position="513"/>
        <end position="534"/>
    </location>
</feature>
<feature type="transmembrane region" description="Helical" evidence="7">
    <location>
        <begin position="66"/>
        <end position="84"/>
    </location>
</feature>
<evidence type="ECO:0000256" key="4">
    <source>
        <dbReference type="ARBA" id="ARBA00023136"/>
    </source>
</evidence>
<comment type="subcellular location">
    <subcellularLocation>
        <location evidence="1">Membrane</location>
        <topology evidence="1">Multi-pass membrane protein</topology>
    </subcellularLocation>
</comment>
<sequence>MERTREIRYFFFSQYLSDGVRITLEIIIPALVFAWLGELEIGLALSLGALCVSISDGPGPVVHKQYGMLFCNLFVFISALLTGFLNHNAITLGVLILFSSFVFTMFSVFGNRATSIGFAALLIMILQMTKIIPSSEVFIQSLLILAGGVWYMMVALAFFRLTPYRPAQRSVGDCIRETADYLFIKAEMYNIDSDLEQLYQKMVQQQVVVNEKQNEVRELLFKNRALLRESTRTGRRLVLTFVDLVDMFEQIMATGYDYADLRKRFAGTGILEEVNLILKKLASELNFIAEAVQSNNAFKHKAIPDKEIKLLQQRIESLSDESDLTTGHKVLSSMQILADQIKDMSGYYDEEVLTKRKLRSRAEYRRFVSHQPISWKVFRNNLTLDSSIFRHSLRVMITCAAGFILSRLFLHGHHSYWILMTIIIILKPAFSLTKKKNADRLLGTIGGGILGLLLLYFIHDKVIIFCLLVFFMLGTYTFKTLNYIIMVLFLTPYVLILFHFLGIGALDVASERLMDTAIGSALAALGSYFIFPLWESSQLQNYMAGILKANIHFLQKLRDLMEGKKIASLDYKLVRKEVFVSNANIAAALHRMQSEPKNKQRHKNEIYEFVVLNNLLSSNISSIASDLMAHKPVEKMEISYLDSSIDCMKENLEKLENQNAPERDLETKPPAKIEQRGEGKAQLAFIRKLISDIDKLTSVIVDKSYRRRL</sequence>
<evidence type="ECO:0000259" key="9">
    <source>
        <dbReference type="Pfam" id="PF13515"/>
    </source>
</evidence>
<dbReference type="Pfam" id="PF12805">
    <property type="entry name" value="FUSC-like"/>
    <property type="match status" value="1"/>
</dbReference>
<evidence type="ECO:0000256" key="1">
    <source>
        <dbReference type="ARBA" id="ARBA00004141"/>
    </source>
</evidence>
<keyword evidence="4 7" id="KW-0472">Membrane</keyword>
<feature type="transmembrane region" description="Helical" evidence="7">
    <location>
        <begin position="138"/>
        <end position="159"/>
    </location>
</feature>